<evidence type="ECO:0000313" key="1">
    <source>
        <dbReference type="EMBL" id="KAF5208368.1"/>
    </source>
</evidence>
<accession>A0A7J6XGU5</accession>
<reference evidence="1 2" key="1">
    <citation type="submission" date="2020-06" db="EMBL/GenBank/DDBJ databases">
        <title>Transcriptomic and genomic resources for Thalictrum thalictroides and T. hernandezii: Facilitating candidate gene discovery in an emerging model plant lineage.</title>
        <authorList>
            <person name="Arias T."/>
            <person name="Riano-Pachon D.M."/>
            <person name="Di Stilio V.S."/>
        </authorList>
    </citation>
    <scope>NUCLEOTIDE SEQUENCE [LARGE SCALE GENOMIC DNA]</scope>
    <source>
        <strain evidence="2">cv. WT478/WT964</strain>
        <tissue evidence="1">Leaves</tissue>
    </source>
</reference>
<organism evidence="1 2">
    <name type="scientific">Thalictrum thalictroides</name>
    <name type="common">Rue-anemone</name>
    <name type="synonym">Anemone thalictroides</name>
    <dbReference type="NCBI Taxonomy" id="46969"/>
    <lineage>
        <taxon>Eukaryota</taxon>
        <taxon>Viridiplantae</taxon>
        <taxon>Streptophyta</taxon>
        <taxon>Embryophyta</taxon>
        <taxon>Tracheophyta</taxon>
        <taxon>Spermatophyta</taxon>
        <taxon>Magnoliopsida</taxon>
        <taxon>Ranunculales</taxon>
        <taxon>Ranunculaceae</taxon>
        <taxon>Thalictroideae</taxon>
        <taxon>Thalictrum</taxon>
    </lineage>
</organism>
<dbReference type="OrthoDB" id="891726at2759"/>
<dbReference type="EMBL" id="JABWDY010000099">
    <property type="protein sequence ID" value="KAF5208368.1"/>
    <property type="molecule type" value="Genomic_DNA"/>
</dbReference>
<name>A0A7J6XGU5_THATH</name>
<dbReference type="AlphaFoldDB" id="A0A7J6XGU5"/>
<sequence>MTHEAAHIWQWNGTGQAPGGLIEGIANYLRLKAGYATSHWVQQGGGDKWYQGYDVTARFLEYCSSLRAGFVAELNAKMRTGYSNNFFSDLLGKTVDQL</sequence>
<dbReference type="InterPro" id="IPR007541">
    <property type="entry name" value="Uncharacterised_BSP"/>
</dbReference>
<dbReference type="PANTHER" id="PTHR33321">
    <property type="match status" value="1"/>
</dbReference>
<keyword evidence="2" id="KW-1185">Reference proteome</keyword>
<gene>
    <name evidence="1" type="ORF">FRX31_002044</name>
</gene>
<dbReference type="Pfam" id="PF04450">
    <property type="entry name" value="BSP"/>
    <property type="match status" value="1"/>
</dbReference>
<proteinExistence type="predicted"/>
<dbReference type="Proteomes" id="UP000554482">
    <property type="component" value="Unassembled WGS sequence"/>
</dbReference>
<evidence type="ECO:0000313" key="2">
    <source>
        <dbReference type="Proteomes" id="UP000554482"/>
    </source>
</evidence>
<protein>
    <submittedName>
        <fullName evidence="1">Plant basic secretory protein (BSP) family protein</fullName>
    </submittedName>
</protein>
<comment type="caution">
    <text evidence="1">The sequence shown here is derived from an EMBL/GenBank/DDBJ whole genome shotgun (WGS) entry which is preliminary data.</text>
</comment>
<dbReference type="PANTHER" id="PTHR33321:SF12">
    <property type="entry name" value="PLANT BASIC SECRETORY PROTEIN (BSP) FAMILY PROTEIN"/>
    <property type="match status" value="1"/>
</dbReference>